<keyword evidence="3" id="KW-0723">Serine/threonine-protein kinase</keyword>
<dbReference type="PANTHER" id="PTHR47982:SF35">
    <property type="entry name" value="PROLINE-RICH RECEPTOR-LIKE PROTEIN KINASE PERK1-RELATED"/>
    <property type="match status" value="1"/>
</dbReference>
<sequence>MVLNCWSLWQIFLCTFLVRTGNPQPSTLLAPTKVPSTVGQSMDLLLVLKFDRGIHDISCSLIPFVSCSLVHCYDIFAPFAGNDRPTMEWPTRLKIALGAAKGLAHLHEDCHPKIIHRDIKASNILLDFKFEYKVADFGLAKFTTDNNTHVSTRVMGTFGYLAPEYAASGKLTEKSDVFSFGVMLLELITGRRPIDTTQLALLAISTYVLPFACCIILIPIAKL</sequence>
<dbReference type="EnsemblPlants" id="Zm00001eb032660_T001">
    <property type="protein sequence ID" value="Zm00001eb032660_P001"/>
    <property type="gene ID" value="Zm00001eb032660"/>
</dbReference>
<keyword evidence="8 12" id="KW-1133">Transmembrane helix</keyword>
<comment type="catalytic activity">
    <reaction evidence="11">
        <text>L-seryl-[protein] + ATP = O-phospho-L-seryl-[protein] + ADP + H(+)</text>
        <dbReference type="Rhea" id="RHEA:17989"/>
        <dbReference type="Rhea" id="RHEA-COMP:9863"/>
        <dbReference type="Rhea" id="RHEA-COMP:11604"/>
        <dbReference type="ChEBI" id="CHEBI:15378"/>
        <dbReference type="ChEBI" id="CHEBI:29999"/>
        <dbReference type="ChEBI" id="CHEBI:30616"/>
        <dbReference type="ChEBI" id="CHEBI:83421"/>
        <dbReference type="ChEBI" id="CHEBI:456216"/>
        <dbReference type="EC" id="2.7.11.1"/>
    </reaction>
</comment>
<dbReference type="FunFam" id="1.10.510.10:FF:001781">
    <property type="entry name" value="Forkhead-associated domain-containing protein / FHA domain-containing protein"/>
    <property type="match status" value="1"/>
</dbReference>
<dbReference type="EMBL" id="CM000784">
    <property type="protein sequence ID" value="AQK91748.1"/>
    <property type="molecule type" value="Genomic_DNA"/>
</dbReference>
<dbReference type="EMBL" id="CM000784">
    <property type="protein sequence ID" value="AQK91741.1"/>
    <property type="molecule type" value="Genomic_DNA"/>
</dbReference>
<dbReference type="PROSITE" id="PS50011">
    <property type="entry name" value="PROTEIN_KINASE_DOM"/>
    <property type="match status" value="1"/>
</dbReference>
<keyword evidence="9 12" id="KW-0472">Membrane</keyword>
<keyword evidence="5 12" id="KW-0812">Transmembrane</keyword>
<evidence type="ECO:0000313" key="17">
    <source>
        <dbReference type="Proteomes" id="UP000007305"/>
    </source>
</evidence>
<evidence type="ECO:0000313" key="15">
    <source>
        <dbReference type="EMBL" id="AQK91748.1"/>
    </source>
</evidence>
<dbReference type="AlphaFoldDB" id="A0A1D6FJ09"/>
<evidence type="ECO:0000256" key="8">
    <source>
        <dbReference type="ARBA" id="ARBA00022989"/>
    </source>
</evidence>
<evidence type="ECO:0000256" key="1">
    <source>
        <dbReference type="ARBA" id="ARBA00004162"/>
    </source>
</evidence>
<keyword evidence="6" id="KW-0547">Nucleotide-binding</keyword>
<evidence type="ECO:0000256" key="2">
    <source>
        <dbReference type="ARBA" id="ARBA00012513"/>
    </source>
</evidence>
<evidence type="ECO:0000256" key="5">
    <source>
        <dbReference type="ARBA" id="ARBA00022692"/>
    </source>
</evidence>
<dbReference type="PROSITE" id="PS00108">
    <property type="entry name" value="PROTEIN_KINASE_ST"/>
    <property type="match status" value="1"/>
</dbReference>
<dbReference type="EMBL" id="CM000784">
    <property type="protein sequence ID" value="AQK91745.1"/>
    <property type="molecule type" value="Genomic_DNA"/>
</dbReference>
<reference evidence="15 17" key="2">
    <citation type="submission" date="2015-12" db="EMBL/GenBank/DDBJ databases">
        <title>Update maize B73 reference genome by single molecule sequencing technologies.</title>
        <authorList>
            <consortium name="Maize Genome Sequencing Project"/>
            <person name="Ware D."/>
        </authorList>
    </citation>
    <scope>NUCLEOTIDE SEQUENCE</scope>
    <source>
        <strain evidence="17">cv. B73</strain>
        <tissue evidence="15">Seedling</tissue>
    </source>
</reference>
<dbReference type="Pfam" id="PF00069">
    <property type="entry name" value="Pkinase"/>
    <property type="match status" value="1"/>
</dbReference>
<dbReference type="Proteomes" id="UP000007305">
    <property type="component" value="Chromosome 1"/>
</dbReference>
<dbReference type="EC" id="2.7.11.1" evidence="2"/>
<dbReference type="EMBL" id="CM000784">
    <property type="protein sequence ID" value="AQK91746.1"/>
    <property type="molecule type" value="Genomic_DNA"/>
</dbReference>
<dbReference type="EnsemblPlants" id="Zm00001eb341900_T001">
    <property type="protein sequence ID" value="Zm00001eb341900_P001"/>
    <property type="gene ID" value="Zm00001eb341900"/>
</dbReference>
<dbReference type="EMBL" id="CM000784">
    <property type="protein sequence ID" value="AQK91742.1"/>
    <property type="molecule type" value="Genomic_DNA"/>
</dbReference>
<keyword evidence="7" id="KW-0067">ATP-binding</keyword>
<dbReference type="SMART" id="SM00220">
    <property type="entry name" value="S_TKc"/>
    <property type="match status" value="1"/>
</dbReference>
<dbReference type="InterPro" id="IPR000719">
    <property type="entry name" value="Prot_kinase_dom"/>
</dbReference>
<gene>
    <name evidence="16" type="primary">LOC103635231</name>
    <name evidence="15" type="ORF">ZEAMMB73_Zm00001d009348</name>
</gene>
<dbReference type="Gramene" id="Zm00001eb032660_T001">
    <property type="protein sequence ID" value="Zm00001eb032660_P001"/>
    <property type="gene ID" value="Zm00001eb032660"/>
</dbReference>
<evidence type="ECO:0000256" key="10">
    <source>
        <dbReference type="ARBA" id="ARBA00047899"/>
    </source>
</evidence>
<dbReference type="Gene3D" id="1.10.510.10">
    <property type="entry name" value="Transferase(Phosphotransferase) domain 1"/>
    <property type="match status" value="1"/>
</dbReference>
<evidence type="ECO:0000313" key="16">
    <source>
        <dbReference type="EnsemblPlants" id="Zm00001eb032660_P001"/>
    </source>
</evidence>
<dbReference type="EMBL" id="CM000784">
    <property type="protein sequence ID" value="AQK91747.1"/>
    <property type="molecule type" value="Genomic_DNA"/>
</dbReference>
<dbReference type="OrthoDB" id="4062651at2759"/>
<evidence type="ECO:0000256" key="7">
    <source>
        <dbReference type="ARBA" id="ARBA00022840"/>
    </source>
</evidence>
<accession>A0A1D6FJ09</accession>
<dbReference type="EMBL" id="CM000784">
    <property type="protein sequence ID" value="AQK91750.1"/>
    <property type="molecule type" value="Genomic_DNA"/>
</dbReference>
<dbReference type="Gramene" id="Zm00001eb341900_T001">
    <property type="protein sequence ID" value="Zm00001eb341900_P001"/>
    <property type="gene ID" value="Zm00001eb341900"/>
</dbReference>
<dbReference type="EMBL" id="CM000784">
    <property type="protein sequence ID" value="AQK91752.1"/>
    <property type="molecule type" value="Genomic_DNA"/>
</dbReference>
<dbReference type="PANTHER" id="PTHR47982">
    <property type="entry name" value="PROLINE-RICH RECEPTOR-LIKE PROTEIN KINASE PERK4"/>
    <property type="match status" value="1"/>
</dbReference>
<dbReference type="GO" id="GO:0005886">
    <property type="term" value="C:plasma membrane"/>
    <property type="evidence" value="ECO:0000318"/>
    <property type="project" value="GO_Central"/>
</dbReference>
<dbReference type="GeneID" id="103635231"/>
<evidence type="ECO:0000256" key="6">
    <source>
        <dbReference type="ARBA" id="ARBA00022741"/>
    </source>
</evidence>
<dbReference type="eggNOG" id="KOG1187">
    <property type="taxonomic scope" value="Eukaryota"/>
</dbReference>
<name>A0A1D6FJ09_MAIZE</name>
<feature type="domain" description="Protein kinase" evidence="14">
    <location>
        <begin position="1"/>
        <end position="223"/>
    </location>
</feature>
<dbReference type="Proteomes" id="UP000007305">
    <property type="component" value="Chromosome 8"/>
</dbReference>
<reference evidence="16" key="3">
    <citation type="submission" date="2019-07" db="EMBL/GenBank/DDBJ databases">
        <authorList>
            <person name="Seetharam A."/>
            <person name="Woodhouse M."/>
            <person name="Cannon E."/>
        </authorList>
    </citation>
    <scope>NUCLEOTIDE SEQUENCE [LARGE SCALE GENOMIC DNA]</scope>
    <source>
        <strain evidence="16">cv. B73</strain>
    </source>
</reference>
<dbReference type="InterPro" id="IPR008271">
    <property type="entry name" value="Ser/Thr_kinase_AS"/>
</dbReference>
<dbReference type="RefSeq" id="XP_008655961.1">
    <property type="nucleotide sequence ID" value="XM_008657739.3"/>
</dbReference>
<dbReference type="RefSeq" id="XP_035817561.1">
    <property type="nucleotide sequence ID" value="XM_035961668.1"/>
</dbReference>
<evidence type="ECO:0000256" key="9">
    <source>
        <dbReference type="ARBA" id="ARBA00023136"/>
    </source>
</evidence>
<comment type="catalytic activity">
    <reaction evidence="10">
        <text>L-threonyl-[protein] + ATP = O-phospho-L-threonyl-[protein] + ADP + H(+)</text>
        <dbReference type="Rhea" id="RHEA:46608"/>
        <dbReference type="Rhea" id="RHEA-COMP:11060"/>
        <dbReference type="Rhea" id="RHEA-COMP:11605"/>
        <dbReference type="ChEBI" id="CHEBI:15378"/>
        <dbReference type="ChEBI" id="CHEBI:30013"/>
        <dbReference type="ChEBI" id="CHEBI:30616"/>
        <dbReference type="ChEBI" id="CHEBI:61977"/>
        <dbReference type="ChEBI" id="CHEBI:456216"/>
        <dbReference type="EC" id="2.7.11.1"/>
    </reaction>
</comment>
<dbReference type="InterPro" id="IPR011009">
    <property type="entry name" value="Kinase-like_dom_sf"/>
</dbReference>
<proteinExistence type="predicted"/>
<evidence type="ECO:0000256" key="13">
    <source>
        <dbReference type="SAM" id="SignalP"/>
    </source>
</evidence>
<dbReference type="GO" id="GO:0004674">
    <property type="term" value="F:protein serine/threonine kinase activity"/>
    <property type="evidence" value="ECO:0007669"/>
    <property type="project" value="UniProtKB-KW"/>
</dbReference>
<dbReference type="EMBL" id="CM000784">
    <property type="protein sequence ID" value="AQK91751.1"/>
    <property type="molecule type" value="Genomic_DNA"/>
</dbReference>
<dbReference type="SUPFAM" id="SSF56112">
    <property type="entry name" value="Protein kinase-like (PK-like)"/>
    <property type="match status" value="1"/>
</dbReference>
<keyword evidence="4" id="KW-0808">Transferase</keyword>
<dbReference type="GO" id="GO:0005524">
    <property type="term" value="F:ATP binding"/>
    <property type="evidence" value="ECO:0007669"/>
    <property type="project" value="UniProtKB-KW"/>
</dbReference>
<keyword evidence="3" id="KW-0418">Kinase</keyword>
<dbReference type="KEGG" id="zma:103640697"/>
<evidence type="ECO:0000256" key="12">
    <source>
        <dbReference type="SAM" id="Phobius"/>
    </source>
</evidence>
<dbReference type="EMBL" id="CM000784">
    <property type="protein sequence ID" value="AQK91740.1"/>
    <property type="molecule type" value="Genomic_DNA"/>
</dbReference>
<keyword evidence="13" id="KW-0732">Signal</keyword>
<dbReference type="EMBL" id="CM000784">
    <property type="protein sequence ID" value="AQK91749.1"/>
    <property type="molecule type" value="Genomic_DNA"/>
</dbReference>
<feature type="transmembrane region" description="Helical" evidence="12">
    <location>
        <begin position="199"/>
        <end position="221"/>
    </location>
</feature>
<feature type="chain" id="PRO_5011173387" description="non-specific serine/threonine protein kinase" evidence="13">
    <location>
        <begin position="24"/>
        <end position="223"/>
    </location>
</feature>
<comment type="subcellular location">
    <subcellularLocation>
        <location evidence="1">Cell membrane</location>
        <topology evidence="1">Single-pass membrane protein</topology>
    </subcellularLocation>
</comment>
<reference evidence="16" key="4">
    <citation type="submission" date="2021-05" db="UniProtKB">
        <authorList>
            <consortium name="EnsemblPlants"/>
        </authorList>
    </citation>
    <scope>IDENTIFICATION</scope>
    <source>
        <strain evidence="16">cv. B73</strain>
    </source>
</reference>
<dbReference type="PaxDb" id="4577-GRMZM2G055678_P01"/>
<evidence type="ECO:0000259" key="14">
    <source>
        <dbReference type="PROSITE" id="PS50011"/>
    </source>
</evidence>
<protein>
    <recommendedName>
        <fullName evidence="2">non-specific serine/threonine protein kinase</fullName>
        <ecNumber evidence="2">2.7.11.1</ecNumber>
    </recommendedName>
</protein>
<keyword evidence="17" id="KW-1185">Reference proteome</keyword>
<feature type="signal peptide" evidence="13">
    <location>
        <begin position="1"/>
        <end position="23"/>
    </location>
</feature>
<dbReference type="KEGG" id="zma:103635231"/>
<reference evidence="17" key="1">
    <citation type="journal article" date="2009" name="Science">
        <title>The B73 maize genome: complexity, diversity, and dynamics.</title>
        <authorList>
            <person name="Schnable P.S."/>
            <person name="Ware D."/>
            <person name="Fulton R.S."/>
            <person name="Stein J.C."/>
            <person name="Wei F."/>
            <person name="Pasternak S."/>
            <person name="Liang C."/>
            <person name="Zhang J."/>
            <person name="Fulton L."/>
            <person name="Graves T.A."/>
            <person name="Minx P."/>
            <person name="Reily A.D."/>
            <person name="Courtney L."/>
            <person name="Kruchowski S.S."/>
            <person name="Tomlinson C."/>
            <person name="Strong C."/>
            <person name="Delehaunty K."/>
            <person name="Fronick C."/>
            <person name="Courtney B."/>
            <person name="Rock S.M."/>
            <person name="Belter E."/>
            <person name="Du F."/>
            <person name="Kim K."/>
            <person name="Abbott R.M."/>
            <person name="Cotton M."/>
            <person name="Levy A."/>
            <person name="Marchetto P."/>
            <person name="Ochoa K."/>
            <person name="Jackson S.M."/>
            <person name="Gillam B."/>
            <person name="Chen W."/>
            <person name="Yan L."/>
            <person name="Higginbotham J."/>
            <person name="Cardenas M."/>
            <person name="Waligorski J."/>
            <person name="Applebaum E."/>
            <person name="Phelps L."/>
            <person name="Falcone J."/>
            <person name="Kanchi K."/>
            <person name="Thane T."/>
            <person name="Scimone A."/>
            <person name="Thane N."/>
            <person name="Henke J."/>
            <person name="Wang T."/>
            <person name="Ruppert J."/>
            <person name="Shah N."/>
            <person name="Rotter K."/>
            <person name="Hodges J."/>
            <person name="Ingenthron E."/>
            <person name="Cordes M."/>
            <person name="Kohlberg S."/>
            <person name="Sgro J."/>
            <person name="Delgado B."/>
            <person name="Mead K."/>
            <person name="Chinwalla A."/>
            <person name="Leonard S."/>
            <person name="Crouse K."/>
            <person name="Collura K."/>
            <person name="Kudrna D."/>
            <person name="Currie J."/>
            <person name="He R."/>
            <person name="Angelova A."/>
            <person name="Rajasekar S."/>
            <person name="Mueller T."/>
            <person name="Lomeli R."/>
            <person name="Scara G."/>
            <person name="Ko A."/>
            <person name="Delaney K."/>
            <person name="Wissotski M."/>
            <person name="Lopez G."/>
            <person name="Campos D."/>
            <person name="Braidotti M."/>
            <person name="Ashley E."/>
            <person name="Golser W."/>
            <person name="Kim H."/>
            <person name="Lee S."/>
            <person name="Lin J."/>
            <person name="Dujmic Z."/>
            <person name="Kim W."/>
            <person name="Talag J."/>
            <person name="Zuccolo A."/>
            <person name="Fan C."/>
            <person name="Sebastian A."/>
            <person name="Kramer M."/>
            <person name="Spiegel L."/>
            <person name="Nascimento L."/>
            <person name="Zutavern T."/>
            <person name="Miller B."/>
            <person name="Ambroise C."/>
            <person name="Muller S."/>
            <person name="Spooner W."/>
            <person name="Narechania A."/>
            <person name="Ren L."/>
            <person name="Wei S."/>
            <person name="Kumari S."/>
            <person name="Faga B."/>
            <person name="Levy M.J."/>
            <person name="McMahan L."/>
            <person name="Van Buren P."/>
            <person name="Vaughn M.W."/>
            <person name="Ying K."/>
            <person name="Yeh C.-T."/>
            <person name="Emrich S.J."/>
            <person name="Jia Y."/>
            <person name="Kalyanaraman A."/>
            <person name="Hsia A.-P."/>
            <person name="Barbazuk W.B."/>
            <person name="Baucom R.S."/>
            <person name="Brutnell T.P."/>
            <person name="Carpita N.C."/>
            <person name="Chaparro C."/>
            <person name="Chia J.-M."/>
            <person name="Deragon J.-M."/>
            <person name="Estill J.C."/>
            <person name="Fu Y."/>
            <person name="Jeddeloh J.A."/>
            <person name="Han Y."/>
            <person name="Lee H."/>
            <person name="Li P."/>
            <person name="Lisch D.R."/>
            <person name="Liu S."/>
            <person name="Liu Z."/>
            <person name="Nagel D.H."/>
            <person name="McCann M.C."/>
            <person name="SanMiguel P."/>
            <person name="Myers A.M."/>
            <person name="Nettleton D."/>
            <person name="Nguyen J."/>
            <person name="Penning B.W."/>
            <person name="Ponnala L."/>
            <person name="Schneider K.L."/>
            <person name="Schwartz D.C."/>
            <person name="Sharma A."/>
            <person name="Soderlund C."/>
            <person name="Springer N.M."/>
            <person name="Sun Q."/>
            <person name="Wang H."/>
            <person name="Waterman M."/>
            <person name="Westerman R."/>
            <person name="Wolfgruber T.K."/>
            <person name="Yang L."/>
            <person name="Yu Y."/>
            <person name="Zhang L."/>
            <person name="Zhou S."/>
            <person name="Zhu Q."/>
            <person name="Bennetzen J.L."/>
            <person name="Dawe R.K."/>
            <person name="Jiang J."/>
            <person name="Jiang N."/>
            <person name="Presting G.G."/>
            <person name="Wessler S.R."/>
            <person name="Aluru S."/>
            <person name="Martienssen R.A."/>
            <person name="Clifton S.W."/>
            <person name="McCombie W.R."/>
            <person name="Wing R.A."/>
            <person name="Wilson R.K."/>
        </authorList>
    </citation>
    <scope>NUCLEOTIDE SEQUENCE [LARGE SCALE GENOMIC DNA]</scope>
    <source>
        <strain evidence="17">cv. B73</strain>
    </source>
</reference>
<dbReference type="EMBL" id="CM000784">
    <property type="protein sequence ID" value="AQK91743.1"/>
    <property type="molecule type" value="Genomic_DNA"/>
</dbReference>
<evidence type="ECO:0000256" key="11">
    <source>
        <dbReference type="ARBA" id="ARBA00048679"/>
    </source>
</evidence>
<organism evidence="15">
    <name type="scientific">Zea mays</name>
    <name type="common">Maize</name>
    <dbReference type="NCBI Taxonomy" id="4577"/>
    <lineage>
        <taxon>Eukaryota</taxon>
        <taxon>Viridiplantae</taxon>
        <taxon>Streptophyta</taxon>
        <taxon>Embryophyta</taxon>
        <taxon>Tracheophyta</taxon>
        <taxon>Spermatophyta</taxon>
        <taxon>Magnoliopsida</taxon>
        <taxon>Liliopsida</taxon>
        <taxon>Poales</taxon>
        <taxon>Poaceae</taxon>
        <taxon>PACMAD clade</taxon>
        <taxon>Panicoideae</taxon>
        <taxon>Andropogonodae</taxon>
        <taxon>Andropogoneae</taxon>
        <taxon>Tripsacinae</taxon>
        <taxon>Zea</taxon>
    </lineage>
</organism>
<evidence type="ECO:0000256" key="4">
    <source>
        <dbReference type="ARBA" id="ARBA00022679"/>
    </source>
</evidence>
<evidence type="ECO:0000256" key="3">
    <source>
        <dbReference type="ARBA" id="ARBA00022527"/>
    </source>
</evidence>
<dbReference type="InterPro" id="IPR047117">
    <property type="entry name" value="PERK1-13-like"/>
</dbReference>